<reference evidence="1" key="1">
    <citation type="submission" date="2020-02" db="EMBL/GenBank/DDBJ databases">
        <authorList>
            <person name="Meier V. D."/>
        </authorList>
    </citation>
    <scope>NUCLEOTIDE SEQUENCE</scope>
    <source>
        <strain evidence="1">AVDCRST_MAG30</strain>
    </source>
</reference>
<accession>A0A6J4RG91</accession>
<evidence type="ECO:0000313" key="1">
    <source>
        <dbReference type="EMBL" id="CAA9471857.1"/>
    </source>
</evidence>
<name>A0A6J4RG91_9ACTN</name>
<sequence>MPDPMTDRLRTLVREAVGEARMAGAPPLDGLGGVIISAPESGQALLWIRAGAGDESPALIQAMVPFDDRPVDASDEAVSAAVQWLEGQRGRWAPMDAP</sequence>
<dbReference type="EMBL" id="CADCVS010000033">
    <property type="protein sequence ID" value="CAA9471857.1"/>
    <property type="molecule type" value="Genomic_DNA"/>
</dbReference>
<gene>
    <name evidence="1" type="ORF">AVDCRST_MAG30-168</name>
</gene>
<organism evidence="1">
    <name type="scientific">uncultured Solirubrobacteraceae bacterium</name>
    <dbReference type="NCBI Taxonomy" id="1162706"/>
    <lineage>
        <taxon>Bacteria</taxon>
        <taxon>Bacillati</taxon>
        <taxon>Actinomycetota</taxon>
        <taxon>Thermoleophilia</taxon>
        <taxon>Solirubrobacterales</taxon>
        <taxon>Solirubrobacteraceae</taxon>
        <taxon>environmental samples</taxon>
    </lineage>
</organism>
<dbReference type="AlphaFoldDB" id="A0A6J4RG91"/>
<proteinExistence type="predicted"/>
<protein>
    <submittedName>
        <fullName evidence="1">Uncharacterized protein</fullName>
    </submittedName>
</protein>